<keyword evidence="3" id="KW-1185">Reference proteome</keyword>
<name>A0AAD9JCE3_9ANNE</name>
<feature type="region of interest" description="Disordered" evidence="1">
    <location>
        <begin position="16"/>
        <end position="38"/>
    </location>
</feature>
<reference evidence="2" key="1">
    <citation type="journal article" date="2023" name="Mol. Biol. Evol.">
        <title>Third-Generation Sequencing Reveals the Adaptive Role of the Epigenome in Three Deep-Sea Polychaetes.</title>
        <authorList>
            <person name="Perez M."/>
            <person name="Aroh O."/>
            <person name="Sun Y."/>
            <person name="Lan Y."/>
            <person name="Juniper S.K."/>
            <person name="Young C.R."/>
            <person name="Angers B."/>
            <person name="Qian P.Y."/>
        </authorList>
    </citation>
    <scope>NUCLEOTIDE SEQUENCE</scope>
    <source>
        <strain evidence="2">P08H-3</strain>
    </source>
</reference>
<dbReference type="EMBL" id="JAODUP010000399">
    <property type="protein sequence ID" value="KAK2150597.1"/>
    <property type="molecule type" value="Genomic_DNA"/>
</dbReference>
<evidence type="ECO:0000313" key="3">
    <source>
        <dbReference type="Proteomes" id="UP001208570"/>
    </source>
</evidence>
<feature type="non-terminal residue" evidence="2">
    <location>
        <position position="61"/>
    </location>
</feature>
<gene>
    <name evidence="2" type="ORF">LSH36_399g05020</name>
</gene>
<comment type="caution">
    <text evidence="2">The sequence shown here is derived from an EMBL/GenBank/DDBJ whole genome shotgun (WGS) entry which is preliminary data.</text>
</comment>
<protein>
    <submittedName>
        <fullName evidence="2">Uncharacterized protein</fullName>
    </submittedName>
</protein>
<evidence type="ECO:0000256" key="1">
    <source>
        <dbReference type="SAM" id="MobiDB-lite"/>
    </source>
</evidence>
<feature type="compositionally biased region" description="Basic and acidic residues" evidence="1">
    <location>
        <begin position="16"/>
        <end position="37"/>
    </location>
</feature>
<proteinExistence type="predicted"/>
<dbReference type="Proteomes" id="UP001208570">
    <property type="component" value="Unassembled WGS sequence"/>
</dbReference>
<organism evidence="2 3">
    <name type="scientific">Paralvinella palmiformis</name>
    <dbReference type="NCBI Taxonomy" id="53620"/>
    <lineage>
        <taxon>Eukaryota</taxon>
        <taxon>Metazoa</taxon>
        <taxon>Spiralia</taxon>
        <taxon>Lophotrochozoa</taxon>
        <taxon>Annelida</taxon>
        <taxon>Polychaeta</taxon>
        <taxon>Sedentaria</taxon>
        <taxon>Canalipalpata</taxon>
        <taxon>Terebellida</taxon>
        <taxon>Terebelliformia</taxon>
        <taxon>Alvinellidae</taxon>
        <taxon>Paralvinella</taxon>
    </lineage>
</organism>
<evidence type="ECO:0000313" key="2">
    <source>
        <dbReference type="EMBL" id="KAK2150597.1"/>
    </source>
</evidence>
<accession>A0AAD9JCE3</accession>
<dbReference type="AlphaFoldDB" id="A0AAD9JCE3"/>
<sequence length="61" mass="6923">MMMAPGRREAFLALRERLSNSKPEMSLDKDDPDEKSTQEQMAANLDELLSQLSTFGLPKPR</sequence>